<dbReference type="PANTHER" id="PTHR10363">
    <property type="entry name" value="BLEOMYCIN HYDROLASE"/>
    <property type="match status" value="1"/>
</dbReference>
<dbReference type="SUPFAM" id="SSF54001">
    <property type="entry name" value="Cysteine proteinases"/>
    <property type="match status" value="1"/>
</dbReference>
<dbReference type="Proteomes" id="UP000239907">
    <property type="component" value="Unassembled WGS sequence"/>
</dbReference>
<evidence type="ECO:0000256" key="3">
    <source>
        <dbReference type="ARBA" id="ARBA00022807"/>
    </source>
</evidence>
<keyword evidence="1 4" id="KW-0645">Protease</keyword>
<organism evidence="6 7">
    <name type="scientific">Rubritalea profundi</name>
    <dbReference type="NCBI Taxonomy" id="1658618"/>
    <lineage>
        <taxon>Bacteria</taxon>
        <taxon>Pseudomonadati</taxon>
        <taxon>Verrucomicrobiota</taxon>
        <taxon>Verrucomicrobiia</taxon>
        <taxon>Verrucomicrobiales</taxon>
        <taxon>Rubritaleaceae</taxon>
        <taxon>Rubritalea</taxon>
    </lineage>
</organism>
<dbReference type="PROSITE" id="PS00139">
    <property type="entry name" value="THIOL_PROTEASE_CYS"/>
    <property type="match status" value="1"/>
</dbReference>
<feature type="active site" evidence="5">
    <location>
        <position position="80"/>
    </location>
</feature>
<reference evidence="6 7" key="1">
    <citation type="submission" date="2016-12" db="EMBL/GenBank/DDBJ databases">
        <title>Study of bacterial adaptation to deep sea.</title>
        <authorList>
            <person name="Song J."/>
            <person name="Yoshizawa S."/>
            <person name="Kogure K."/>
        </authorList>
    </citation>
    <scope>NUCLEOTIDE SEQUENCE [LARGE SCALE GENOMIC DNA]</scope>
    <source>
        <strain evidence="6 7">SAORIC-165</strain>
    </source>
</reference>
<keyword evidence="3 4" id="KW-0788">Thiol protease</keyword>
<comment type="caution">
    <text evidence="6">The sequence shown here is derived from an EMBL/GenBank/DDBJ whole genome shotgun (WGS) entry which is preliminary data.</text>
</comment>
<dbReference type="InterPro" id="IPR025660">
    <property type="entry name" value="Pept_his_AS"/>
</dbReference>
<dbReference type="AlphaFoldDB" id="A0A2S7U390"/>
<evidence type="ECO:0000256" key="5">
    <source>
        <dbReference type="PIRSR" id="PIRSR005700-1"/>
    </source>
</evidence>
<evidence type="ECO:0000256" key="1">
    <source>
        <dbReference type="ARBA" id="ARBA00022670"/>
    </source>
</evidence>
<accession>A0A2S7U390</accession>
<dbReference type="PIRSF" id="PIRSF005700">
    <property type="entry name" value="PepC"/>
    <property type="match status" value="1"/>
</dbReference>
<dbReference type="OrthoDB" id="1111399at2"/>
<dbReference type="InterPro" id="IPR004134">
    <property type="entry name" value="Peptidase_C1B"/>
</dbReference>
<evidence type="ECO:0000256" key="2">
    <source>
        <dbReference type="ARBA" id="ARBA00022801"/>
    </source>
</evidence>
<dbReference type="RefSeq" id="WP_105043979.1">
    <property type="nucleotide sequence ID" value="NZ_MQWA01000001.1"/>
</dbReference>
<evidence type="ECO:0000256" key="4">
    <source>
        <dbReference type="PIRNR" id="PIRNR005700"/>
    </source>
</evidence>
<dbReference type="EMBL" id="MQWA01000001">
    <property type="protein sequence ID" value="PQJ29479.1"/>
    <property type="molecule type" value="Genomic_DNA"/>
</dbReference>
<dbReference type="PANTHER" id="PTHR10363:SF2">
    <property type="entry name" value="BLEOMYCIN HYDROLASE"/>
    <property type="match status" value="1"/>
</dbReference>
<keyword evidence="2 4" id="KW-0378">Hydrolase</keyword>
<keyword evidence="4" id="KW-0031">Aminopeptidase</keyword>
<dbReference type="Gene3D" id="3.90.70.10">
    <property type="entry name" value="Cysteine proteinases"/>
    <property type="match status" value="1"/>
</dbReference>
<keyword evidence="7" id="KW-1185">Reference proteome</keyword>
<name>A0A2S7U390_9BACT</name>
<comment type="similarity">
    <text evidence="4">Belongs to the peptidase C1 family.</text>
</comment>
<feature type="active site" evidence="5">
    <location>
        <position position="391"/>
    </location>
</feature>
<proteinExistence type="inferred from homology"/>
<sequence length="471" mass="54095">MPHSQLLPSVASGNLTSGFLTELREGYTMDASDQACHNAVTNNAINSLALNRNVMRGDDGHFSHRIKSKGIMNQQQSGRCWMFAALNVMRPQVIRDYGMEGFQFSTVYLQFWDKLEKANVYLESIIELRDTDFLDRDWEMVNKMTLEDGGWWNFAASLVEKYGVIPVSVMPETYSSEHTATFNHILERLLTVWASRILEKHEQGCDEDSLREEKNTALKDVYRFLVINLGEPPTDFEWRYKRSKSNQDASSGDTKGEACVADDQNLTTLEHYTPQSFYKKYVGLPLSEYVCLYHDAKNELNKHYSLGRTQNIVGKGDMHYVNVAPSSMKKIAAASIFANEPLWFAVDMKFDHSMQHGIMEHQLYDYEALFELDLAVSKEDRIRFHSGIVGHAMALMGVDLDKNGEPRKWLVENSWGEDKGDKGAWTLHNDWFDEHVYTIIVHKRHVPAETLACFEDAPRELPAWYPSMRSM</sequence>
<dbReference type="GO" id="GO:0006508">
    <property type="term" value="P:proteolysis"/>
    <property type="evidence" value="ECO:0007669"/>
    <property type="project" value="UniProtKB-KW"/>
</dbReference>
<feature type="active site" evidence="5">
    <location>
        <position position="413"/>
    </location>
</feature>
<dbReference type="PROSITE" id="PS00639">
    <property type="entry name" value="THIOL_PROTEASE_HIS"/>
    <property type="match status" value="1"/>
</dbReference>
<protein>
    <recommendedName>
        <fullName evidence="4">Aminopeptidase</fullName>
    </recommendedName>
</protein>
<evidence type="ECO:0000313" key="7">
    <source>
        <dbReference type="Proteomes" id="UP000239907"/>
    </source>
</evidence>
<evidence type="ECO:0000313" key="6">
    <source>
        <dbReference type="EMBL" id="PQJ29479.1"/>
    </source>
</evidence>
<gene>
    <name evidence="6" type="ORF">BSZ32_13925</name>
</gene>
<dbReference type="GO" id="GO:0009636">
    <property type="term" value="P:response to toxic substance"/>
    <property type="evidence" value="ECO:0007669"/>
    <property type="project" value="TreeGrafter"/>
</dbReference>
<dbReference type="GO" id="GO:0070005">
    <property type="term" value="F:cysteine-type aminopeptidase activity"/>
    <property type="evidence" value="ECO:0007669"/>
    <property type="project" value="InterPro"/>
</dbReference>
<dbReference type="InterPro" id="IPR038765">
    <property type="entry name" value="Papain-like_cys_pep_sf"/>
</dbReference>
<dbReference type="GO" id="GO:0005737">
    <property type="term" value="C:cytoplasm"/>
    <property type="evidence" value="ECO:0007669"/>
    <property type="project" value="TreeGrafter"/>
</dbReference>
<dbReference type="GO" id="GO:0043418">
    <property type="term" value="P:homocysteine catabolic process"/>
    <property type="evidence" value="ECO:0007669"/>
    <property type="project" value="TreeGrafter"/>
</dbReference>
<dbReference type="Pfam" id="PF03051">
    <property type="entry name" value="Peptidase_C1_2"/>
    <property type="match status" value="1"/>
</dbReference>
<dbReference type="InterPro" id="IPR000169">
    <property type="entry name" value="Pept_cys_AS"/>
</dbReference>